<proteinExistence type="predicted"/>
<accession>A0A8S9HDR5</accession>
<protein>
    <submittedName>
        <fullName evidence="2">Uncharacterized protein</fullName>
    </submittedName>
</protein>
<dbReference type="AlphaFoldDB" id="A0A8S9HDR5"/>
<reference evidence="2" key="1">
    <citation type="submission" date="2019-12" db="EMBL/GenBank/DDBJ databases">
        <title>Genome sequencing and annotation of Brassica cretica.</title>
        <authorList>
            <person name="Studholme D.J."/>
            <person name="Sarris P.F."/>
        </authorList>
    </citation>
    <scope>NUCLEOTIDE SEQUENCE</scope>
    <source>
        <strain evidence="2">PFS-001/15</strain>
        <strain evidence="1">PFS-102/07</strain>
        <tissue evidence="2">Leaf</tissue>
    </source>
</reference>
<gene>
    <name evidence="2" type="ORF">F2Q68_00014755</name>
    <name evidence="1" type="ORF">F2Q70_00021276</name>
</gene>
<organism evidence="2 3">
    <name type="scientific">Brassica cretica</name>
    <name type="common">Mustard</name>
    <dbReference type="NCBI Taxonomy" id="69181"/>
    <lineage>
        <taxon>Eukaryota</taxon>
        <taxon>Viridiplantae</taxon>
        <taxon>Streptophyta</taxon>
        <taxon>Embryophyta</taxon>
        <taxon>Tracheophyta</taxon>
        <taxon>Spermatophyta</taxon>
        <taxon>Magnoliopsida</taxon>
        <taxon>eudicotyledons</taxon>
        <taxon>Gunneridae</taxon>
        <taxon>Pentapetalae</taxon>
        <taxon>rosids</taxon>
        <taxon>malvids</taxon>
        <taxon>Brassicales</taxon>
        <taxon>Brassicaceae</taxon>
        <taxon>Brassiceae</taxon>
        <taxon>Brassica</taxon>
    </lineage>
</organism>
<comment type="caution">
    <text evidence="2">The sequence shown here is derived from an EMBL/GenBank/DDBJ whole genome shotgun (WGS) entry which is preliminary data.</text>
</comment>
<evidence type="ECO:0000313" key="2">
    <source>
        <dbReference type="EMBL" id="KAF2554856.1"/>
    </source>
</evidence>
<evidence type="ECO:0000313" key="1">
    <source>
        <dbReference type="EMBL" id="KAF2548495.1"/>
    </source>
</evidence>
<dbReference type="Proteomes" id="UP000712281">
    <property type="component" value="Unassembled WGS sequence"/>
</dbReference>
<name>A0A8S9HDR5_BRACR</name>
<sequence>MVVSGSMMLPVPKRLRSPPVELLRVIIRNLKNSLSTEEEDLVLAMEDEVDGEEQKSPSFCRLLRPNHVLKRSGVICLFVILCPVGRSAKAYMFCGTGLVSHFEDRSPRGPDPP</sequence>
<dbReference type="EMBL" id="QGKY02001925">
    <property type="protein sequence ID" value="KAF2548495.1"/>
    <property type="molecule type" value="Genomic_DNA"/>
</dbReference>
<evidence type="ECO:0000313" key="3">
    <source>
        <dbReference type="Proteomes" id="UP000712281"/>
    </source>
</evidence>
<dbReference type="EMBL" id="QGKW02001940">
    <property type="protein sequence ID" value="KAF2554856.1"/>
    <property type="molecule type" value="Genomic_DNA"/>
</dbReference>